<evidence type="ECO:0000313" key="3">
    <source>
        <dbReference type="Proteomes" id="UP001501490"/>
    </source>
</evidence>
<evidence type="ECO:0000313" key="2">
    <source>
        <dbReference type="EMBL" id="GAA3608788.1"/>
    </source>
</evidence>
<feature type="region of interest" description="Disordered" evidence="1">
    <location>
        <begin position="220"/>
        <end position="249"/>
    </location>
</feature>
<evidence type="ECO:0008006" key="4">
    <source>
        <dbReference type="Google" id="ProtNLM"/>
    </source>
</evidence>
<dbReference type="EMBL" id="BAABAB010000006">
    <property type="protein sequence ID" value="GAA3608788.1"/>
    <property type="molecule type" value="Genomic_DNA"/>
</dbReference>
<accession>A0ABP6ZGP9</accession>
<protein>
    <recommendedName>
        <fullName evidence="4">Right handed beta helix region</fullName>
    </recommendedName>
</protein>
<dbReference type="InterPro" id="IPR011050">
    <property type="entry name" value="Pectin_lyase_fold/virulence"/>
</dbReference>
<organism evidence="2 3">
    <name type="scientific">Microlunatus ginsengisoli</name>
    <dbReference type="NCBI Taxonomy" id="363863"/>
    <lineage>
        <taxon>Bacteria</taxon>
        <taxon>Bacillati</taxon>
        <taxon>Actinomycetota</taxon>
        <taxon>Actinomycetes</taxon>
        <taxon>Propionibacteriales</taxon>
        <taxon>Propionibacteriaceae</taxon>
        <taxon>Microlunatus</taxon>
    </lineage>
</organism>
<feature type="region of interest" description="Disordered" evidence="1">
    <location>
        <begin position="1"/>
        <end position="23"/>
    </location>
</feature>
<evidence type="ECO:0000256" key="1">
    <source>
        <dbReference type="SAM" id="MobiDB-lite"/>
    </source>
</evidence>
<name>A0ABP6ZGP9_9ACTN</name>
<sequence>MIGQRLALRSRTPRTPEPADRRPRHIGRILAILTALATAVAALIATPLSASAATSGTLSIAPGKSASANVTGSSLGDVVGSATFTVPAQRTAYVAVQFRAPSASTGYRTKARVLSDGTVSVSVSRVSGGAESILVSATNGLKVSTGQKLNVEGQVTGTSPVQISVRAWVDGTTKPGWQQTYSDNSGSKITAAGAVQLWGYLDSAAGSTANIAFASATAAATGGSGSTTGGTAATTGGKPSDATTGVPSGTSLKRYDGDLTITTAGTVIDGMDIHGFVTVKAANVTIKNSIVRGGKSKGYAVGLITNYGYDNLVIDHVDVVAEYPSVYFDGIKGWDFTAKYVHVVGNVDSVKIHGDNVSIQNSLLENTTYYSSDPAQSGGPTHNDNVQILKGSNLSITGNTIRGATNFAILGGAEQANVNLKVNGNWLDGGHCTVKLQVKNGWSETATVTNNKFGPNRAVSSCPFTAFPAVKLTQSGNTMELTGAVVNPLIVVS</sequence>
<comment type="caution">
    <text evidence="2">The sequence shown here is derived from an EMBL/GenBank/DDBJ whole genome shotgun (WGS) entry which is preliminary data.</text>
</comment>
<proteinExistence type="predicted"/>
<dbReference type="RefSeq" id="WP_344801804.1">
    <property type="nucleotide sequence ID" value="NZ_BAABAB010000006.1"/>
</dbReference>
<keyword evidence="3" id="KW-1185">Reference proteome</keyword>
<dbReference type="Proteomes" id="UP001501490">
    <property type="component" value="Unassembled WGS sequence"/>
</dbReference>
<reference evidence="3" key="1">
    <citation type="journal article" date="2019" name="Int. J. Syst. Evol. Microbiol.">
        <title>The Global Catalogue of Microorganisms (GCM) 10K type strain sequencing project: providing services to taxonomists for standard genome sequencing and annotation.</title>
        <authorList>
            <consortium name="The Broad Institute Genomics Platform"/>
            <consortium name="The Broad Institute Genome Sequencing Center for Infectious Disease"/>
            <person name="Wu L."/>
            <person name="Ma J."/>
        </authorList>
    </citation>
    <scope>NUCLEOTIDE SEQUENCE [LARGE SCALE GENOMIC DNA]</scope>
    <source>
        <strain evidence="3">JCM 16929</strain>
    </source>
</reference>
<dbReference type="SUPFAM" id="SSF51126">
    <property type="entry name" value="Pectin lyase-like"/>
    <property type="match status" value="1"/>
</dbReference>
<gene>
    <name evidence="2" type="ORF">GCM10022236_08060</name>
</gene>